<dbReference type="EMBL" id="CAJHUB010000762">
    <property type="protein sequence ID" value="CAD7687006.1"/>
    <property type="molecule type" value="Genomic_DNA"/>
</dbReference>
<sequence>MYFTFTVLLSNTLILWSLLNGYSFVRK</sequence>
<reference evidence="2" key="1">
    <citation type="submission" date="2020-12" db="EMBL/GenBank/DDBJ databases">
        <authorList>
            <consortium name="Molecular Ecology Group"/>
        </authorList>
    </citation>
    <scope>NUCLEOTIDE SEQUENCE</scope>
    <source>
        <strain evidence="2">TBG_1078</strain>
    </source>
</reference>
<evidence type="ECO:0000313" key="3">
    <source>
        <dbReference type="Proteomes" id="UP000645828"/>
    </source>
</evidence>
<name>A0A811ZE35_NYCPR</name>
<protein>
    <submittedName>
        <fullName evidence="2">(raccoon dog) hypothetical protein</fullName>
    </submittedName>
</protein>
<evidence type="ECO:0000313" key="2">
    <source>
        <dbReference type="EMBL" id="CAD7687006.1"/>
    </source>
</evidence>
<gene>
    <name evidence="2" type="ORF">NYPRO_LOCUS19799</name>
</gene>
<accession>A0A811ZE35</accession>
<dbReference type="AlphaFoldDB" id="A0A811ZE35"/>
<keyword evidence="1" id="KW-0472">Membrane</keyword>
<proteinExistence type="predicted"/>
<dbReference type="Proteomes" id="UP000645828">
    <property type="component" value="Unassembled WGS sequence"/>
</dbReference>
<keyword evidence="1" id="KW-1133">Transmembrane helix</keyword>
<keyword evidence="3" id="KW-1185">Reference proteome</keyword>
<organism evidence="2 3">
    <name type="scientific">Nyctereutes procyonoides</name>
    <name type="common">Raccoon dog</name>
    <name type="synonym">Canis procyonoides</name>
    <dbReference type="NCBI Taxonomy" id="34880"/>
    <lineage>
        <taxon>Eukaryota</taxon>
        <taxon>Metazoa</taxon>
        <taxon>Chordata</taxon>
        <taxon>Craniata</taxon>
        <taxon>Vertebrata</taxon>
        <taxon>Euteleostomi</taxon>
        <taxon>Mammalia</taxon>
        <taxon>Eutheria</taxon>
        <taxon>Laurasiatheria</taxon>
        <taxon>Carnivora</taxon>
        <taxon>Caniformia</taxon>
        <taxon>Canidae</taxon>
        <taxon>Nyctereutes</taxon>
    </lineage>
</organism>
<keyword evidence="1" id="KW-0812">Transmembrane</keyword>
<evidence type="ECO:0000256" key="1">
    <source>
        <dbReference type="SAM" id="Phobius"/>
    </source>
</evidence>
<comment type="caution">
    <text evidence="2">The sequence shown here is derived from an EMBL/GenBank/DDBJ whole genome shotgun (WGS) entry which is preliminary data.</text>
</comment>
<feature type="transmembrane region" description="Helical" evidence="1">
    <location>
        <begin position="6"/>
        <end position="25"/>
    </location>
</feature>